<dbReference type="EMBL" id="CP022163">
    <property type="protein sequence ID" value="ATB27863.1"/>
    <property type="molecule type" value="Genomic_DNA"/>
</dbReference>
<evidence type="ECO:0000313" key="3">
    <source>
        <dbReference type="Proteomes" id="UP000217289"/>
    </source>
</evidence>
<reference evidence="2 3" key="1">
    <citation type="submission" date="2017-06" db="EMBL/GenBank/DDBJ databases">
        <authorList>
            <person name="Kim H.J."/>
            <person name="Triplett B.A."/>
        </authorList>
    </citation>
    <scope>NUCLEOTIDE SEQUENCE [LARGE SCALE GENOMIC DNA]</scope>
    <source>
        <strain evidence="2 3">DSM 14713</strain>
    </source>
</reference>
<keyword evidence="3" id="KW-1185">Reference proteome</keyword>
<dbReference type="AlphaFoldDB" id="A0A250I9H4"/>
<organism evidence="2 3">
    <name type="scientific">Melittangium boletus DSM 14713</name>
    <dbReference type="NCBI Taxonomy" id="1294270"/>
    <lineage>
        <taxon>Bacteria</taxon>
        <taxon>Pseudomonadati</taxon>
        <taxon>Myxococcota</taxon>
        <taxon>Myxococcia</taxon>
        <taxon>Myxococcales</taxon>
        <taxon>Cystobacterineae</taxon>
        <taxon>Archangiaceae</taxon>
        <taxon>Melittangium</taxon>
    </lineage>
</organism>
<gene>
    <name evidence="2" type="ORF">MEBOL_001308</name>
</gene>
<accession>A0A250I9H4</accession>
<dbReference type="OrthoDB" id="5382454at2"/>
<dbReference type="KEGG" id="mbd:MEBOL_001308"/>
<feature type="region of interest" description="Disordered" evidence="1">
    <location>
        <begin position="68"/>
        <end position="88"/>
    </location>
</feature>
<dbReference type="Proteomes" id="UP000217289">
    <property type="component" value="Chromosome"/>
</dbReference>
<protein>
    <submittedName>
        <fullName evidence="2">Type III secretion apparatus protein, YscI/HrpB family</fullName>
    </submittedName>
</protein>
<evidence type="ECO:0000256" key="1">
    <source>
        <dbReference type="SAM" id="MobiDB-lite"/>
    </source>
</evidence>
<proteinExistence type="predicted"/>
<sequence>MAMGKVGAISGAGAAPVLETSKGGFGKVLEGMKGHARPPGLPVASEGAPHRMSAERTEAVRGACKAEGVERAPGGTSVARADGVPPVHAAHSPHVVRALDRVGEAQKRLDHILELAESGRSFSPAELLALQAHVYRASQELDLAGKVIEKATGGVKQVLQTQV</sequence>
<dbReference type="RefSeq" id="WP_095976608.1">
    <property type="nucleotide sequence ID" value="NZ_CP022163.1"/>
</dbReference>
<evidence type="ECO:0000313" key="2">
    <source>
        <dbReference type="EMBL" id="ATB27863.1"/>
    </source>
</evidence>
<name>A0A250I9H4_9BACT</name>